<proteinExistence type="predicted"/>
<accession>A0A0C9WUG8</accession>
<keyword evidence="3" id="KW-1185">Reference proteome</keyword>
<evidence type="ECO:0000313" key="2">
    <source>
        <dbReference type="EMBL" id="KIJ95875.1"/>
    </source>
</evidence>
<evidence type="ECO:0000256" key="1">
    <source>
        <dbReference type="SAM" id="MobiDB-lite"/>
    </source>
</evidence>
<protein>
    <submittedName>
        <fullName evidence="2">Unplaced genomic scaffold K443scaffold_205, whole genome shotgun sequence</fullName>
    </submittedName>
</protein>
<evidence type="ECO:0000313" key="3">
    <source>
        <dbReference type="Proteomes" id="UP000054477"/>
    </source>
</evidence>
<sequence length="323" mass="35943">MSFCGRDPAQLDGRGGSEPPISEAGNRYIYYRLYSKDDALKSNNPIYSNDRFIGRTLIKSITPPRNVASLKRHLWKIEGFDGTPACTLYLSFSEKAPAEDLTRLLLRGSLGSGSPELDPMALVVDTPQVEKRTLAETKAQANMLPEWPHEQRYVHYRLYDEGGELASKTSFDMTDTSLGRINVLSVPLPHNGTSLKARISQAEKVHADDVKLFKDDSGENILNDSDVVDFLSATYPGVVADDPVAIVYETHGFSKRLRATQDSTMGNHDPTWHTAREGEIFQTDGVLTSKRYYSDNWSAYECYVAINLSGNQAFISKNFAALC</sequence>
<dbReference type="HOGENOM" id="CLU_033651_2_1_1"/>
<reference evidence="2 3" key="1">
    <citation type="submission" date="2014-04" db="EMBL/GenBank/DDBJ databases">
        <authorList>
            <consortium name="DOE Joint Genome Institute"/>
            <person name="Kuo A."/>
            <person name="Kohler A."/>
            <person name="Nagy L.G."/>
            <person name="Floudas D."/>
            <person name="Copeland A."/>
            <person name="Barry K.W."/>
            <person name="Cichocki N."/>
            <person name="Veneault-Fourrey C."/>
            <person name="LaButti K."/>
            <person name="Lindquist E.A."/>
            <person name="Lipzen A."/>
            <person name="Lundell T."/>
            <person name="Morin E."/>
            <person name="Murat C."/>
            <person name="Sun H."/>
            <person name="Tunlid A."/>
            <person name="Henrissat B."/>
            <person name="Grigoriev I.V."/>
            <person name="Hibbett D.S."/>
            <person name="Martin F."/>
            <person name="Nordberg H.P."/>
            <person name="Cantor M.N."/>
            <person name="Hua S.X."/>
        </authorList>
    </citation>
    <scope>NUCLEOTIDE SEQUENCE [LARGE SCALE GENOMIC DNA]</scope>
    <source>
        <strain evidence="2 3">LaAM-08-1</strain>
    </source>
</reference>
<organism evidence="2 3">
    <name type="scientific">Laccaria amethystina LaAM-08-1</name>
    <dbReference type="NCBI Taxonomy" id="1095629"/>
    <lineage>
        <taxon>Eukaryota</taxon>
        <taxon>Fungi</taxon>
        <taxon>Dikarya</taxon>
        <taxon>Basidiomycota</taxon>
        <taxon>Agaricomycotina</taxon>
        <taxon>Agaricomycetes</taxon>
        <taxon>Agaricomycetidae</taxon>
        <taxon>Agaricales</taxon>
        <taxon>Agaricineae</taxon>
        <taxon>Hydnangiaceae</taxon>
        <taxon>Laccaria</taxon>
    </lineage>
</organism>
<dbReference type="AlphaFoldDB" id="A0A0C9WUG8"/>
<name>A0A0C9WUG8_9AGAR</name>
<dbReference type="EMBL" id="KN838740">
    <property type="protein sequence ID" value="KIJ95875.1"/>
    <property type="molecule type" value="Genomic_DNA"/>
</dbReference>
<gene>
    <name evidence="2" type="ORF">K443DRAFT_682695</name>
</gene>
<dbReference type="Proteomes" id="UP000054477">
    <property type="component" value="Unassembled WGS sequence"/>
</dbReference>
<reference evidence="3" key="2">
    <citation type="submission" date="2015-01" db="EMBL/GenBank/DDBJ databases">
        <title>Evolutionary Origins and Diversification of the Mycorrhizal Mutualists.</title>
        <authorList>
            <consortium name="DOE Joint Genome Institute"/>
            <consortium name="Mycorrhizal Genomics Consortium"/>
            <person name="Kohler A."/>
            <person name="Kuo A."/>
            <person name="Nagy L.G."/>
            <person name="Floudas D."/>
            <person name="Copeland A."/>
            <person name="Barry K.W."/>
            <person name="Cichocki N."/>
            <person name="Veneault-Fourrey C."/>
            <person name="LaButti K."/>
            <person name="Lindquist E.A."/>
            <person name="Lipzen A."/>
            <person name="Lundell T."/>
            <person name="Morin E."/>
            <person name="Murat C."/>
            <person name="Riley R."/>
            <person name="Ohm R."/>
            <person name="Sun H."/>
            <person name="Tunlid A."/>
            <person name="Henrissat B."/>
            <person name="Grigoriev I.V."/>
            <person name="Hibbett D.S."/>
            <person name="Martin F."/>
        </authorList>
    </citation>
    <scope>NUCLEOTIDE SEQUENCE [LARGE SCALE GENOMIC DNA]</scope>
    <source>
        <strain evidence="3">LaAM-08-1</strain>
    </source>
</reference>
<feature type="region of interest" description="Disordered" evidence="1">
    <location>
        <begin position="1"/>
        <end position="20"/>
    </location>
</feature>
<dbReference type="OrthoDB" id="2995174at2759"/>